<evidence type="ECO:0000313" key="11">
    <source>
        <dbReference type="Proteomes" id="UP000069940"/>
    </source>
</evidence>
<sequence length="1140" mass="130374">MVRECVDESFGPKKMTKKSIVDSCKKNKLYITPHLNDILYLNYSGYNAIESLEEYVGLKCLWLECNAISEIKGLENQTELKCLYLQNNLITKIENLESCKQLDTLNLSHNHITRIENCGHDILPVLNTFNLSHNYLKTADNLDHLRHCNFVSVLDLSHNRIEDIAIVKILGDMKELRVLTMTGNPVVNEIPSYRKTLILECKNLTYLDTRPVFDRDRACAEAWKRGGYEEERKELLRWKKEEQRKIRRSINATLRMRHRGDGEPELLKTSSDEEDEGRSPKVDKEMNSMLEINQKTNEQAWAEVEKMFCTAPSATGTSGIFQRFTSSRGGGTDNDAGDEVIEEREEEGESTLEENNFVPLKKLIEEIPSDDEDALENIRENSDETCLNTPTRKLIEEIASNNDQDECDTEPSSSEYHEALEKPAECSVKILESLSSTTGSPNYESPVSSRSCDTEPKTLIEEIEPSEDDDEEEEEEQHSEDKPEVSKPLSKNMERVMSTEKEDDTLNVLIESNEEISIIMESKDGELISKVESRPPSVECKKYKVVSQDDLDNSESEPTDITNVDHECKSSSVSVTSSTDSSDSEDMFDKIVPNKHPKLATSYRRDSTTSTDSEDELELDSKIPINLEKEKSIAQCIDEYKKFFRAAKVLDTDPEDEPSGKIVRPHTAKSKRTEPVVYEGVLQNMEKNSNETKIEEARAEAKESKEKVIGRLIEQQSMVDMNLEDQKISIGGQEHDFNEYRLQAFKKDQEKLQCLIDRVTAQKDLYNAHIDQIHDQLANIMEDYDQIGLKLKKVDDLLENIKEEPKVSEVPLPESEEEIPEELEEEQSSEHEQELTENDNIALQIIEKIVAQPEKPADKEPKSNSDNSSESSSAEEDFMDLIRPDHNLLEILSSPKPIPILDPELVPDAANEFQRDPVYQKFIEIQEEIDKLTEDELYNIVTEATEEFSEEAHPQQCLNTQVDQYWKQYDNIEDFRKNINVESHPIIQKFRQFIRCHCENENPGEANSTIDNLDKVCRKLERRLSNQLFDEYLEFSRRVSIATLGGESSANEIELIEVDEEEKDVGEEIVEKVAASIEEEGEEGVAEKEVMNEIVEQREENGDDPSVAQDMEDVESKPVDNNGAVDDAEETKDMDNCDFE</sequence>
<feature type="region of interest" description="Disordered" evidence="9">
    <location>
        <begin position="399"/>
        <end position="507"/>
    </location>
</feature>
<dbReference type="SMART" id="SM00365">
    <property type="entry name" value="LRR_SD22"/>
    <property type="match status" value="3"/>
</dbReference>
<evidence type="ECO:0000256" key="1">
    <source>
        <dbReference type="ARBA" id="ARBA00003843"/>
    </source>
</evidence>
<reference evidence="11" key="1">
    <citation type="journal article" date="2015" name="Proc. Natl. Acad. Sci. U.S.A.">
        <title>Genome sequence of the Asian Tiger mosquito, Aedes albopictus, reveals insights into its biology, genetics, and evolution.</title>
        <authorList>
            <person name="Chen X.G."/>
            <person name="Jiang X."/>
            <person name="Gu J."/>
            <person name="Xu M."/>
            <person name="Wu Y."/>
            <person name="Deng Y."/>
            <person name="Zhang C."/>
            <person name="Bonizzoni M."/>
            <person name="Dermauw W."/>
            <person name="Vontas J."/>
            <person name="Armbruster P."/>
            <person name="Huang X."/>
            <person name="Yang Y."/>
            <person name="Zhang H."/>
            <person name="He W."/>
            <person name="Peng H."/>
            <person name="Liu Y."/>
            <person name="Wu K."/>
            <person name="Chen J."/>
            <person name="Lirakis M."/>
            <person name="Topalis P."/>
            <person name="Van Leeuwen T."/>
            <person name="Hall A.B."/>
            <person name="Jiang X."/>
            <person name="Thorpe C."/>
            <person name="Mueller R.L."/>
            <person name="Sun C."/>
            <person name="Waterhouse R.M."/>
            <person name="Yan G."/>
            <person name="Tu Z.J."/>
            <person name="Fang X."/>
            <person name="James A.A."/>
        </authorList>
    </citation>
    <scope>NUCLEOTIDE SEQUENCE [LARGE SCALE GENOMIC DNA]</scope>
    <source>
        <strain evidence="11">Foshan</strain>
    </source>
</reference>
<evidence type="ECO:0000256" key="2">
    <source>
        <dbReference type="ARBA" id="ARBA00004138"/>
    </source>
</evidence>
<dbReference type="SUPFAM" id="SSF52075">
    <property type="entry name" value="Outer arm dynein light chain 1"/>
    <property type="match status" value="1"/>
</dbReference>
<dbReference type="InterPro" id="IPR050576">
    <property type="entry name" value="Cilia_flagella_integrity"/>
</dbReference>
<dbReference type="PANTHER" id="PTHR45973:SF9">
    <property type="entry name" value="LEUCINE-RICH REPEAT-CONTAINING PROTEIN 46"/>
    <property type="match status" value="1"/>
</dbReference>
<feature type="compositionally biased region" description="Acidic residues" evidence="9">
    <location>
        <begin position="549"/>
        <end position="558"/>
    </location>
</feature>
<dbReference type="PANTHER" id="PTHR45973">
    <property type="entry name" value="PROTEIN PHOSPHATASE 1 REGULATORY SUBUNIT SDS22-RELATED"/>
    <property type="match status" value="1"/>
</dbReference>
<dbReference type="GeneID" id="115258593"/>
<evidence type="ECO:0000256" key="8">
    <source>
        <dbReference type="ARBA" id="ARBA00024433"/>
    </source>
</evidence>
<comment type="similarity">
    <text evidence="3">Belongs to the DNAAF1 family.</text>
</comment>
<evidence type="ECO:0000256" key="9">
    <source>
        <dbReference type="SAM" id="MobiDB-lite"/>
    </source>
</evidence>
<keyword evidence="5" id="KW-0677">Repeat</keyword>
<comment type="subcellular location">
    <subcellularLocation>
        <location evidence="2">Cell projection</location>
        <location evidence="2">Cilium</location>
    </subcellularLocation>
</comment>
<dbReference type="RefSeq" id="XP_029714708.1">
    <property type="nucleotide sequence ID" value="XM_029858848.2"/>
</dbReference>
<evidence type="ECO:0000313" key="10">
    <source>
        <dbReference type="EnsemblMetazoa" id="AALFPA23_015222.P22085"/>
    </source>
</evidence>
<feature type="region of interest" description="Disordered" evidence="9">
    <location>
        <begin position="1096"/>
        <end position="1140"/>
    </location>
</feature>
<feature type="region of interest" description="Disordered" evidence="9">
    <location>
        <begin position="653"/>
        <end position="673"/>
    </location>
</feature>
<dbReference type="EnsemblMetazoa" id="AALFPA23_015222.R22085">
    <property type="protein sequence ID" value="AALFPA23_015222.P22085"/>
    <property type="gene ID" value="AALFPA23_015222"/>
</dbReference>
<proteinExistence type="inferred from homology"/>
<evidence type="ECO:0000256" key="4">
    <source>
        <dbReference type="ARBA" id="ARBA00022614"/>
    </source>
</evidence>
<evidence type="ECO:0000256" key="5">
    <source>
        <dbReference type="ARBA" id="ARBA00022737"/>
    </source>
</evidence>
<dbReference type="PROSITE" id="PS51450">
    <property type="entry name" value="LRR"/>
    <property type="match status" value="3"/>
</dbReference>
<feature type="region of interest" description="Disordered" evidence="9">
    <location>
        <begin position="546"/>
        <end position="618"/>
    </location>
</feature>
<organism evidence="10 11">
    <name type="scientific">Aedes albopictus</name>
    <name type="common">Asian tiger mosquito</name>
    <name type="synonym">Stegomyia albopicta</name>
    <dbReference type="NCBI Taxonomy" id="7160"/>
    <lineage>
        <taxon>Eukaryota</taxon>
        <taxon>Metazoa</taxon>
        <taxon>Ecdysozoa</taxon>
        <taxon>Arthropoda</taxon>
        <taxon>Hexapoda</taxon>
        <taxon>Insecta</taxon>
        <taxon>Pterygota</taxon>
        <taxon>Neoptera</taxon>
        <taxon>Endopterygota</taxon>
        <taxon>Diptera</taxon>
        <taxon>Nematocera</taxon>
        <taxon>Culicoidea</taxon>
        <taxon>Culicidae</taxon>
        <taxon>Culicinae</taxon>
        <taxon>Aedini</taxon>
        <taxon>Aedes</taxon>
        <taxon>Stegomyia</taxon>
    </lineage>
</organism>
<dbReference type="Pfam" id="PF14580">
    <property type="entry name" value="LRR_9"/>
    <property type="match status" value="1"/>
</dbReference>
<dbReference type="Proteomes" id="UP000069940">
    <property type="component" value="Unassembled WGS sequence"/>
</dbReference>
<evidence type="ECO:0000256" key="6">
    <source>
        <dbReference type="ARBA" id="ARBA00023069"/>
    </source>
</evidence>
<feature type="compositionally biased region" description="Basic and acidic residues" evidence="9">
    <location>
        <begin position="1131"/>
        <end position="1140"/>
    </location>
</feature>
<keyword evidence="7" id="KW-0966">Cell projection</keyword>
<feature type="compositionally biased region" description="Basic and acidic residues" evidence="9">
    <location>
        <begin position="415"/>
        <end position="424"/>
    </location>
</feature>
<dbReference type="InterPro" id="IPR001611">
    <property type="entry name" value="Leu-rich_rpt"/>
</dbReference>
<keyword evidence="11" id="KW-1185">Reference proteome</keyword>
<keyword evidence="4" id="KW-0433">Leucine-rich repeat</keyword>
<name>A0ABM1Z5A0_AEDAL</name>
<feature type="region of interest" description="Disordered" evidence="9">
    <location>
        <begin position="805"/>
        <end position="837"/>
    </location>
</feature>
<dbReference type="InterPro" id="IPR032675">
    <property type="entry name" value="LRR_dom_sf"/>
</dbReference>
<accession>A0ABM1Z5A0</accession>
<feature type="compositionally biased region" description="Acidic residues" evidence="9">
    <location>
        <begin position="461"/>
        <end position="478"/>
    </location>
</feature>
<reference evidence="10" key="2">
    <citation type="submission" date="2025-05" db="UniProtKB">
        <authorList>
            <consortium name="EnsemblMetazoa"/>
        </authorList>
    </citation>
    <scope>IDENTIFICATION</scope>
    <source>
        <strain evidence="10">Foshan</strain>
    </source>
</reference>
<feature type="compositionally biased region" description="Acidic residues" evidence="9">
    <location>
        <begin position="814"/>
        <end position="827"/>
    </location>
</feature>
<keyword evidence="6" id="KW-0969">Cilium</keyword>
<protein>
    <recommendedName>
        <fullName evidence="8">Dynein axonemal assembly factor 1 homolog</fullName>
    </recommendedName>
</protein>
<evidence type="ECO:0000256" key="7">
    <source>
        <dbReference type="ARBA" id="ARBA00023273"/>
    </source>
</evidence>
<evidence type="ECO:0000256" key="3">
    <source>
        <dbReference type="ARBA" id="ARBA00006453"/>
    </source>
</evidence>
<feature type="region of interest" description="Disordered" evidence="9">
    <location>
        <begin position="852"/>
        <end position="876"/>
    </location>
</feature>
<dbReference type="Gene3D" id="3.80.10.10">
    <property type="entry name" value="Ribonuclease Inhibitor"/>
    <property type="match status" value="2"/>
</dbReference>
<feature type="compositionally biased region" description="Polar residues" evidence="9">
    <location>
        <begin position="433"/>
        <end position="451"/>
    </location>
</feature>
<feature type="region of interest" description="Disordered" evidence="9">
    <location>
        <begin position="255"/>
        <end position="285"/>
    </location>
</feature>
<comment type="function">
    <text evidence="1">Cilium-specific protein required for cilia structures.</text>
</comment>
<feature type="compositionally biased region" description="Low complexity" evidence="9">
    <location>
        <begin position="570"/>
        <end position="581"/>
    </location>
</feature>